<proteinExistence type="predicted"/>
<dbReference type="GO" id="GO:0000976">
    <property type="term" value="F:transcription cis-regulatory region binding"/>
    <property type="evidence" value="ECO:0007669"/>
    <property type="project" value="TreeGrafter"/>
</dbReference>
<evidence type="ECO:0000313" key="4">
    <source>
        <dbReference type="EMBL" id="CAF9928759.1"/>
    </source>
</evidence>
<protein>
    <recommendedName>
        <fullName evidence="6">Transcription factor domain-containing protein</fullName>
    </recommendedName>
</protein>
<evidence type="ECO:0000256" key="2">
    <source>
        <dbReference type="ARBA" id="ARBA00023242"/>
    </source>
</evidence>
<dbReference type="InterPro" id="IPR021858">
    <property type="entry name" value="Fun_TF"/>
</dbReference>
<dbReference type="AlphaFoldDB" id="A0A8H3FQF9"/>
<name>A0A8H3FQF9_9LECA</name>
<evidence type="ECO:0000256" key="3">
    <source>
        <dbReference type="SAM" id="MobiDB-lite"/>
    </source>
</evidence>
<dbReference type="EMBL" id="CAJPDQ010000030">
    <property type="protein sequence ID" value="CAF9928759.1"/>
    <property type="molecule type" value="Genomic_DNA"/>
</dbReference>
<evidence type="ECO:0000313" key="5">
    <source>
        <dbReference type="Proteomes" id="UP000664169"/>
    </source>
</evidence>
<dbReference type="Pfam" id="PF11951">
    <property type="entry name" value="Fungal_trans_2"/>
    <property type="match status" value="1"/>
</dbReference>
<gene>
    <name evidence="4" type="ORF">GOMPHAMPRED_005232</name>
</gene>
<dbReference type="Proteomes" id="UP000664169">
    <property type="component" value="Unassembled WGS sequence"/>
</dbReference>
<sequence length="703" mass="77845">MNGTQGSALKSFYGYADTFNKDHIWVEIPKEVRFIQVTDPFSEFGVEAEMNTSIAIPQQGASYQGRVFMSHPQLTVHSPSLGLDTLSSVATSSPFSLTNDAPGRAFVQLPTPMTYFTPPESRPTTGHTPMTITTSNTPVGSSTPIDPSIHSSPKDGLRVSKSRPNRSIQIFPDAEDEHEIAFLMRHYAEVPGYGMDLFDCGRYFSFHVPVKAHNDPLLQAAACAYAAKQIARSGSVKAIRDGGHAAQVLARMEVWPEAESVNWEYIHEKYYGEAIGLLTRALAEKRHWHESISTSPGSTSTSDELLAATAILCEYEAMDAGANGVWAKHLAGAKSLLDVAEAGMHPSDGLPDMHNEPKFAGARKAIFWNFARQDFAAAFITERQARLDVNNHDMWKAAGLELDNQGCIVPNHEFPLSTPYDNHSREDMLANSLILLLSKMNNYVVGGESLYPAGPDYEGKRYEELMSGIDHYGISQQTLLERWSRISAEFDTWHANLPETFQRVKRISHPVFSEIWHSIPMCASAMQAWHMAKIILLINRPHETTARRTTIGTRLRSYRDIDDETAYHAREICGIALARHECSVRIFSIQPLFVAGSTFSKREEQEVVMRLLEGIERELGWKTDYRRQKLLEEWQWDAVRSNKTSTGSGAASVTSAARVDHERGMISNAPVPMSTPISISTSASIPGSGGKIKIGSGGTSPSR</sequence>
<evidence type="ECO:0008006" key="6">
    <source>
        <dbReference type="Google" id="ProtNLM"/>
    </source>
</evidence>
<comment type="caution">
    <text evidence="4">The sequence shown here is derived from an EMBL/GenBank/DDBJ whole genome shotgun (WGS) entry which is preliminary data.</text>
</comment>
<dbReference type="OrthoDB" id="5418899at2759"/>
<feature type="region of interest" description="Disordered" evidence="3">
    <location>
        <begin position="134"/>
        <end position="162"/>
    </location>
</feature>
<accession>A0A8H3FQF9</accession>
<feature type="compositionally biased region" description="Polar residues" evidence="3">
    <location>
        <begin position="135"/>
        <end position="151"/>
    </location>
</feature>
<keyword evidence="2" id="KW-0539">Nucleus</keyword>
<dbReference type="PANTHER" id="PTHR37534:SF9">
    <property type="entry name" value="ZN(II)2CYS6 TRANSCRIPTION FACTOR (EUROFUNG)"/>
    <property type="match status" value="1"/>
</dbReference>
<evidence type="ECO:0000256" key="1">
    <source>
        <dbReference type="ARBA" id="ARBA00004123"/>
    </source>
</evidence>
<dbReference type="GO" id="GO:0045944">
    <property type="term" value="P:positive regulation of transcription by RNA polymerase II"/>
    <property type="evidence" value="ECO:0007669"/>
    <property type="project" value="TreeGrafter"/>
</dbReference>
<organism evidence="4 5">
    <name type="scientific">Gomphillus americanus</name>
    <dbReference type="NCBI Taxonomy" id="1940652"/>
    <lineage>
        <taxon>Eukaryota</taxon>
        <taxon>Fungi</taxon>
        <taxon>Dikarya</taxon>
        <taxon>Ascomycota</taxon>
        <taxon>Pezizomycotina</taxon>
        <taxon>Lecanoromycetes</taxon>
        <taxon>OSLEUM clade</taxon>
        <taxon>Ostropomycetidae</taxon>
        <taxon>Ostropales</taxon>
        <taxon>Graphidaceae</taxon>
        <taxon>Gomphilloideae</taxon>
        <taxon>Gomphillus</taxon>
    </lineage>
</organism>
<dbReference type="GO" id="GO:0003700">
    <property type="term" value="F:DNA-binding transcription factor activity"/>
    <property type="evidence" value="ECO:0007669"/>
    <property type="project" value="TreeGrafter"/>
</dbReference>
<feature type="compositionally biased region" description="Gly residues" evidence="3">
    <location>
        <begin position="687"/>
        <end position="703"/>
    </location>
</feature>
<dbReference type="GO" id="GO:0005634">
    <property type="term" value="C:nucleus"/>
    <property type="evidence" value="ECO:0007669"/>
    <property type="project" value="UniProtKB-SubCell"/>
</dbReference>
<feature type="region of interest" description="Disordered" evidence="3">
    <location>
        <begin position="681"/>
        <end position="703"/>
    </location>
</feature>
<reference evidence="4" key="1">
    <citation type="submission" date="2021-03" db="EMBL/GenBank/DDBJ databases">
        <authorList>
            <person name="Tagirdzhanova G."/>
        </authorList>
    </citation>
    <scope>NUCLEOTIDE SEQUENCE</scope>
</reference>
<comment type="subcellular location">
    <subcellularLocation>
        <location evidence="1">Nucleus</location>
    </subcellularLocation>
</comment>
<keyword evidence="5" id="KW-1185">Reference proteome</keyword>
<dbReference type="PANTHER" id="PTHR37534">
    <property type="entry name" value="TRANSCRIPTIONAL ACTIVATOR PROTEIN UGA3"/>
    <property type="match status" value="1"/>
</dbReference>